<evidence type="ECO:0000256" key="2">
    <source>
        <dbReference type="ARBA" id="ARBA00022763"/>
    </source>
</evidence>
<keyword evidence="4 7" id="KW-0068">Autocatalytic cleavage</keyword>
<dbReference type="GO" id="GO:0009432">
    <property type="term" value="P:SOS response"/>
    <property type="evidence" value="ECO:0007669"/>
    <property type="project" value="UniProtKB-KW"/>
</dbReference>
<evidence type="ECO:0000256" key="5">
    <source>
        <dbReference type="ARBA" id="ARBA00023204"/>
    </source>
</evidence>
<keyword evidence="2" id="KW-0227">DNA damage</keyword>
<dbReference type="RefSeq" id="WP_084448056.1">
    <property type="nucleotide sequence ID" value="NZ_FWWW01000112.1"/>
</dbReference>
<gene>
    <name evidence="9" type="ORF">SAMN00120144_4082</name>
</gene>
<dbReference type="InterPro" id="IPR015927">
    <property type="entry name" value="Peptidase_S24_S26A/B/C"/>
</dbReference>
<dbReference type="InterPro" id="IPR036286">
    <property type="entry name" value="LexA/Signal_pep-like_sf"/>
</dbReference>
<dbReference type="InterPro" id="IPR039418">
    <property type="entry name" value="LexA-like"/>
</dbReference>
<protein>
    <submittedName>
        <fullName evidence="9">Peptidase S24 and S26 domain protein</fullName>
    </submittedName>
</protein>
<reference evidence="9 10" key="1">
    <citation type="submission" date="2017-04" db="EMBL/GenBank/DDBJ databases">
        <authorList>
            <person name="Afonso C.L."/>
            <person name="Miller P.J."/>
            <person name="Scott M.A."/>
            <person name="Spackman E."/>
            <person name="Goraichik I."/>
            <person name="Dimitrov K.M."/>
            <person name="Suarez D.L."/>
            <person name="Swayne D.E."/>
        </authorList>
    </citation>
    <scope>NUCLEOTIDE SEQUENCE [LARGE SCALE GENOMIC DNA]</scope>
    <source>
        <strain evidence="9 10">DSM 11622</strain>
    </source>
</reference>
<evidence type="ECO:0000259" key="8">
    <source>
        <dbReference type="Pfam" id="PF00717"/>
    </source>
</evidence>
<dbReference type="STRING" id="645990.SAMN00120144_4082"/>
<feature type="domain" description="Peptidase S24/S26A/S26B/S26C" evidence="8">
    <location>
        <begin position="17"/>
        <end position="126"/>
    </location>
</feature>
<dbReference type="PRINTS" id="PR00726">
    <property type="entry name" value="LEXASERPTASE"/>
</dbReference>
<evidence type="ECO:0000256" key="4">
    <source>
        <dbReference type="ARBA" id="ARBA00022813"/>
    </source>
</evidence>
<comment type="similarity">
    <text evidence="1 7">Belongs to the peptidase S24 family.</text>
</comment>
<accession>A0A1W1W599</accession>
<dbReference type="InterPro" id="IPR050077">
    <property type="entry name" value="LexA_repressor"/>
</dbReference>
<dbReference type="NCBIfam" id="NF007621">
    <property type="entry name" value="PRK10276.1"/>
    <property type="match status" value="1"/>
</dbReference>
<evidence type="ECO:0000256" key="3">
    <source>
        <dbReference type="ARBA" id="ARBA00022801"/>
    </source>
</evidence>
<organism evidence="9 10">
    <name type="scientific">Hymenobacter roseosalivarius DSM 11622</name>
    <dbReference type="NCBI Taxonomy" id="645990"/>
    <lineage>
        <taxon>Bacteria</taxon>
        <taxon>Pseudomonadati</taxon>
        <taxon>Bacteroidota</taxon>
        <taxon>Cytophagia</taxon>
        <taxon>Cytophagales</taxon>
        <taxon>Hymenobacteraceae</taxon>
        <taxon>Hymenobacter</taxon>
    </lineage>
</organism>
<proteinExistence type="inferred from homology"/>
<dbReference type="AlphaFoldDB" id="A0A1W1W599"/>
<dbReference type="Gene3D" id="2.10.109.10">
    <property type="entry name" value="Umud Fragment, subunit A"/>
    <property type="match status" value="1"/>
</dbReference>
<dbReference type="PANTHER" id="PTHR33516:SF2">
    <property type="entry name" value="LEXA REPRESSOR-RELATED"/>
    <property type="match status" value="1"/>
</dbReference>
<evidence type="ECO:0000313" key="9">
    <source>
        <dbReference type="EMBL" id="SMC00640.1"/>
    </source>
</evidence>
<dbReference type="SUPFAM" id="SSF51306">
    <property type="entry name" value="LexA/Signal peptidase"/>
    <property type="match status" value="1"/>
</dbReference>
<dbReference type="GO" id="GO:0003677">
    <property type="term" value="F:DNA binding"/>
    <property type="evidence" value="ECO:0007669"/>
    <property type="project" value="InterPro"/>
</dbReference>
<dbReference type="OrthoDB" id="9787787at2"/>
<keyword evidence="10" id="KW-1185">Reference proteome</keyword>
<dbReference type="PANTHER" id="PTHR33516">
    <property type="entry name" value="LEXA REPRESSOR"/>
    <property type="match status" value="1"/>
</dbReference>
<dbReference type="InterPro" id="IPR006197">
    <property type="entry name" value="Peptidase_S24_LexA"/>
</dbReference>
<dbReference type="Proteomes" id="UP000192266">
    <property type="component" value="Unassembled WGS sequence"/>
</dbReference>
<evidence type="ECO:0000256" key="1">
    <source>
        <dbReference type="ARBA" id="ARBA00007484"/>
    </source>
</evidence>
<keyword evidence="6" id="KW-0742">SOS response</keyword>
<keyword evidence="5" id="KW-0234">DNA repair</keyword>
<dbReference type="GO" id="GO:0006281">
    <property type="term" value="P:DNA repair"/>
    <property type="evidence" value="ECO:0007669"/>
    <property type="project" value="UniProtKB-KW"/>
</dbReference>
<dbReference type="GO" id="GO:0016787">
    <property type="term" value="F:hydrolase activity"/>
    <property type="evidence" value="ECO:0007669"/>
    <property type="project" value="UniProtKB-KW"/>
</dbReference>
<evidence type="ECO:0000256" key="6">
    <source>
        <dbReference type="ARBA" id="ARBA00023236"/>
    </source>
</evidence>
<dbReference type="EMBL" id="FWWW01000112">
    <property type="protein sequence ID" value="SMC00640.1"/>
    <property type="molecule type" value="Genomic_DNA"/>
</dbReference>
<sequence length="156" mass="17197">MSRVTILNVLRKPLLLPFFQSRVPAGFPSPAEDHLGVKLDLNALLLSHPQATYLVLVEGHSMTGGESGIRDGALLAVDCRLQPQSNDVIIAVVEGQHTVKRLVQRGPDSWWLVPDNPMYPAIPIGDEPDLFDCWGVVTHVLTETRPGKLSRYVRVS</sequence>
<dbReference type="CDD" id="cd06529">
    <property type="entry name" value="S24_LexA-like"/>
    <property type="match status" value="1"/>
</dbReference>
<evidence type="ECO:0000313" key="10">
    <source>
        <dbReference type="Proteomes" id="UP000192266"/>
    </source>
</evidence>
<dbReference type="GO" id="GO:0006355">
    <property type="term" value="P:regulation of DNA-templated transcription"/>
    <property type="evidence" value="ECO:0007669"/>
    <property type="project" value="InterPro"/>
</dbReference>
<keyword evidence="3 7" id="KW-0378">Hydrolase</keyword>
<evidence type="ECO:0000256" key="7">
    <source>
        <dbReference type="RuleBase" id="RU003991"/>
    </source>
</evidence>
<dbReference type="Pfam" id="PF00717">
    <property type="entry name" value="Peptidase_S24"/>
    <property type="match status" value="1"/>
</dbReference>
<name>A0A1W1W599_9BACT</name>